<evidence type="ECO:0000313" key="2">
    <source>
        <dbReference type="Proteomes" id="UP000826195"/>
    </source>
</evidence>
<evidence type="ECO:0000313" key="1">
    <source>
        <dbReference type="EMBL" id="KAH0534509.1"/>
    </source>
</evidence>
<protein>
    <submittedName>
        <fullName evidence="1">Uncharacterized protein</fullName>
    </submittedName>
</protein>
<keyword evidence="2" id="KW-1185">Reference proteome</keyword>
<dbReference type="Proteomes" id="UP000826195">
    <property type="component" value="Unassembled WGS sequence"/>
</dbReference>
<proteinExistence type="predicted"/>
<accession>A0AAV7HBK4</accession>
<dbReference type="AlphaFoldDB" id="A0AAV7HBK4"/>
<sequence length="128" mass="14282">MGCETVDFKCFFKKTSNIVMSVLRNLKFDGTIIPAPFKLVKLFETEDVNLVDSTIVTDEVATRNNDTVPEPFDVELQPGDAHSLLALDINTIGANEVIGNNILMKKLYATTIITTKKQQKKIAVKYTE</sequence>
<gene>
    <name evidence="1" type="ORF">KQX54_004675</name>
</gene>
<reference evidence="1 2" key="1">
    <citation type="journal article" date="2021" name="J. Hered.">
        <title>A chromosome-level genome assembly of the parasitoid wasp, Cotesia glomerata (Hymenoptera: Braconidae).</title>
        <authorList>
            <person name="Pinto B.J."/>
            <person name="Weis J.J."/>
            <person name="Gamble T."/>
            <person name="Ode P.J."/>
            <person name="Paul R."/>
            <person name="Zaspel J.M."/>
        </authorList>
    </citation>
    <scope>NUCLEOTIDE SEQUENCE [LARGE SCALE GENOMIC DNA]</scope>
    <source>
        <strain evidence="1">CgM1</strain>
    </source>
</reference>
<comment type="caution">
    <text evidence="1">The sequence shown here is derived from an EMBL/GenBank/DDBJ whole genome shotgun (WGS) entry which is preliminary data.</text>
</comment>
<organism evidence="1 2">
    <name type="scientific">Cotesia glomerata</name>
    <name type="common">Lepidopteran parasitic wasp</name>
    <name type="synonym">Apanteles glomeratus</name>
    <dbReference type="NCBI Taxonomy" id="32391"/>
    <lineage>
        <taxon>Eukaryota</taxon>
        <taxon>Metazoa</taxon>
        <taxon>Ecdysozoa</taxon>
        <taxon>Arthropoda</taxon>
        <taxon>Hexapoda</taxon>
        <taxon>Insecta</taxon>
        <taxon>Pterygota</taxon>
        <taxon>Neoptera</taxon>
        <taxon>Endopterygota</taxon>
        <taxon>Hymenoptera</taxon>
        <taxon>Apocrita</taxon>
        <taxon>Ichneumonoidea</taxon>
        <taxon>Braconidae</taxon>
        <taxon>Microgastrinae</taxon>
        <taxon>Cotesia</taxon>
    </lineage>
</organism>
<dbReference type="EMBL" id="JAHXZJ010002982">
    <property type="protein sequence ID" value="KAH0534509.1"/>
    <property type="molecule type" value="Genomic_DNA"/>
</dbReference>
<name>A0AAV7HBK4_COTGL</name>